<sequence length="105" mass="11886">MRKWLICYKSPTSQIARALDKQNRNSRPAFAIFSFHTNFSPLPPPNPRWHTLMANPLNPDGFSFSFPLSLLLNQLFFPFFCSPRSLLLLSATATHFSSSVPNGKS</sequence>
<protein>
    <submittedName>
        <fullName evidence="1">Uncharacterized protein</fullName>
    </submittedName>
</protein>
<dbReference type="Proteomes" id="UP000322667">
    <property type="component" value="Chromosome A02"/>
</dbReference>
<organism evidence="1 2">
    <name type="scientific">Gossypium tomentosum</name>
    <name type="common">Hawaiian cotton</name>
    <name type="synonym">Gossypium sandvicense</name>
    <dbReference type="NCBI Taxonomy" id="34277"/>
    <lineage>
        <taxon>Eukaryota</taxon>
        <taxon>Viridiplantae</taxon>
        <taxon>Streptophyta</taxon>
        <taxon>Embryophyta</taxon>
        <taxon>Tracheophyta</taxon>
        <taxon>Spermatophyta</taxon>
        <taxon>Magnoliopsida</taxon>
        <taxon>eudicotyledons</taxon>
        <taxon>Gunneridae</taxon>
        <taxon>Pentapetalae</taxon>
        <taxon>rosids</taxon>
        <taxon>malvids</taxon>
        <taxon>Malvales</taxon>
        <taxon>Malvaceae</taxon>
        <taxon>Malvoideae</taxon>
        <taxon>Gossypium</taxon>
    </lineage>
</organism>
<evidence type="ECO:0000313" key="2">
    <source>
        <dbReference type="Proteomes" id="UP000322667"/>
    </source>
</evidence>
<proteinExistence type="predicted"/>
<dbReference type="EMBL" id="CM017611">
    <property type="protein sequence ID" value="TYI39735.1"/>
    <property type="molecule type" value="Genomic_DNA"/>
</dbReference>
<dbReference type="AlphaFoldDB" id="A0A5D2RIW8"/>
<keyword evidence="2" id="KW-1185">Reference proteome</keyword>
<name>A0A5D2RIW8_GOSTO</name>
<evidence type="ECO:0000313" key="1">
    <source>
        <dbReference type="EMBL" id="TYI39735.1"/>
    </source>
</evidence>
<gene>
    <name evidence="1" type="ORF">ES332_A02G115000v1</name>
</gene>
<reference evidence="1 2" key="1">
    <citation type="submission" date="2019-07" db="EMBL/GenBank/DDBJ databases">
        <title>WGS assembly of Gossypium tomentosum.</title>
        <authorList>
            <person name="Chen Z.J."/>
            <person name="Sreedasyam A."/>
            <person name="Ando A."/>
            <person name="Song Q."/>
            <person name="De L."/>
            <person name="Hulse-Kemp A."/>
            <person name="Ding M."/>
            <person name="Ye W."/>
            <person name="Kirkbride R."/>
            <person name="Jenkins J."/>
            <person name="Plott C."/>
            <person name="Lovell J."/>
            <person name="Lin Y.-M."/>
            <person name="Vaughn R."/>
            <person name="Liu B."/>
            <person name="Li W."/>
            <person name="Simpson S."/>
            <person name="Scheffler B."/>
            <person name="Saski C."/>
            <person name="Grover C."/>
            <person name="Hu G."/>
            <person name="Conover J."/>
            <person name="Carlson J."/>
            <person name="Shu S."/>
            <person name="Boston L."/>
            <person name="Williams M."/>
            <person name="Peterson D."/>
            <person name="Mcgee K."/>
            <person name="Jones D."/>
            <person name="Wendel J."/>
            <person name="Stelly D."/>
            <person name="Grimwood J."/>
            <person name="Schmutz J."/>
        </authorList>
    </citation>
    <scope>NUCLEOTIDE SEQUENCE [LARGE SCALE GENOMIC DNA]</scope>
    <source>
        <strain evidence="1">7179.01</strain>
    </source>
</reference>
<accession>A0A5D2RIW8</accession>